<protein>
    <recommendedName>
        <fullName evidence="4">YbgF trimerisation domain-containing protein</fullName>
    </recommendedName>
</protein>
<dbReference type="SUPFAM" id="SSF48452">
    <property type="entry name" value="TPR-like"/>
    <property type="match status" value="1"/>
</dbReference>
<evidence type="ECO:0008006" key="4">
    <source>
        <dbReference type="Google" id="ProtNLM"/>
    </source>
</evidence>
<proteinExistence type="predicted"/>
<dbReference type="KEGG" id="rdi:CMV14_17675"/>
<evidence type="ECO:0000313" key="3">
    <source>
        <dbReference type="Proteomes" id="UP000218934"/>
    </source>
</evidence>
<feature type="chain" id="PRO_5012494924" description="YbgF trimerisation domain-containing protein" evidence="1">
    <location>
        <begin position="20"/>
        <end position="308"/>
    </location>
</feature>
<dbReference type="Proteomes" id="UP000218934">
    <property type="component" value="Unassembled WGS sequence"/>
</dbReference>
<organism evidence="2 3">
    <name type="scientific">Rhizorhabdus dicambivorans</name>
    <dbReference type="NCBI Taxonomy" id="1850238"/>
    <lineage>
        <taxon>Bacteria</taxon>
        <taxon>Pseudomonadati</taxon>
        <taxon>Pseudomonadota</taxon>
        <taxon>Alphaproteobacteria</taxon>
        <taxon>Sphingomonadales</taxon>
        <taxon>Sphingomonadaceae</taxon>
        <taxon>Rhizorhabdus</taxon>
    </lineage>
</organism>
<gene>
    <name evidence="2" type="ORF">COO09_07460</name>
</gene>
<dbReference type="OrthoDB" id="7390214at2"/>
<keyword evidence="1" id="KW-0732">Signal</keyword>
<evidence type="ECO:0000313" key="2">
    <source>
        <dbReference type="EMBL" id="PCE43126.1"/>
    </source>
</evidence>
<evidence type="ECO:0000256" key="1">
    <source>
        <dbReference type="SAM" id="SignalP"/>
    </source>
</evidence>
<feature type="signal peptide" evidence="1">
    <location>
        <begin position="1"/>
        <end position="19"/>
    </location>
</feature>
<dbReference type="InterPro" id="IPR011990">
    <property type="entry name" value="TPR-like_helical_dom_sf"/>
</dbReference>
<name>A0A2A4FZF0_9SPHN</name>
<keyword evidence="3" id="KW-1185">Reference proteome</keyword>
<dbReference type="RefSeq" id="WP_066962446.1">
    <property type="nucleotide sequence ID" value="NZ_CP023449.1"/>
</dbReference>
<comment type="caution">
    <text evidence="2">The sequence shown here is derived from an EMBL/GenBank/DDBJ whole genome shotgun (WGS) entry which is preliminary data.</text>
</comment>
<reference evidence="2 3" key="1">
    <citation type="submission" date="2017-09" db="EMBL/GenBank/DDBJ databases">
        <title>The Catabolism of 3,6-Dichlorosalicylic acid is Initiated by the Cytochrome P450 Monooxygenase DsmABC in Rhizorhabdus dicambivorans Ndbn-20.</title>
        <authorList>
            <person name="Na L."/>
        </authorList>
    </citation>
    <scope>NUCLEOTIDE SEQUENCE [LARGE SCALE GENOMIC DNA]</scope>
    <source>
        <strain evidence="2 3">Ndbn-20m</strain>
    </source>
</reference>
<dbReference type="EMBL" id="NWUF01000005">
    <property type="protein sequence ID" value="PCE43126.1"/>
    <property type="molecule type" value="Genomic_DNA"/>
</dbReference>
<dbReference type="AlphaFoldDB" id="A0A2A4FZF0"/>
<sequence>MKKAIVALLLLSATAPASFAPALAQQASAPMTVDKRVDKLEKEMKAVQRKVFPGGAQQYFEPEIKPQVAPPAPVGTPADTLSADLTRRVDALEKALAALTGQVEQNSFNLRKLEDQFAKMRGDAEFRLNALEGKSAPVAGGGAPGASLPYVVPPAPKPAGGTAPAPAAPAAAVPAASADPGYDAYMAGYRLWEAKKYPEAVAALKAMYAKYPKHKYASYARNLAGRAYLDNAQYNEAIREFFENTKIEDGERAPHSYVFMAQALMKRKPPLFDKACQAYEVLAAKYPDKVTGALEVMVAKGKADAKCK</sequence>
<dbReference type="Gene3D" id="1.25.40.10">
    <property type="entry name" value="Tetratricopeptide repeat domain"/>
    <property type="match status" value="1"/>
</dbReference>
<accession>A0A2A4FZF0</accession>